<dbReference type="STRING" id="1093900.A0A507BB92"/>
<evidence type="ECO:0000256" key="2">
    <source>
        <dbReference type="SAM" id="SignalP"/>
    </source>
</evidence>
<dbReference type="Pfam" id="PF24808">
    <property type="entry name" value="DUF7707"/>
    <property type="match status" value="1"/>
</dbReference>
<feature type="compositionally biased region" description="Low complexity" evidence="1">
    <location>
        <begin position="131"/>
        <end position="145"/>
    </location>
</feature>
<feature type="domain" description="DUF7707" evidence="3">
    <location>
        <begin position="24"/>
        <end position="127"/>
    </location>
</feature>
<evidence type="ECO:0000256" key="1">
    <source>
        <dbReference type="SAM" id="MobiDB-lite"/>
    </source>
</evidence>
<dbReference type="EMBL" id="SKBQ01000014">
    <property type="protein sequence ID" value="TPX17167.1"/>
    <property type="molecule type" value="Genomic_DNA"/>
</dbReference>
<dbReference type="RefSeq" id="XP_030998878.1">
    <property type="nucleotide sequence ID" value="XM_031137568.1"/>
</dbReference>
<dbReference type="InterPro" id="IPR056124">
    <property type="entry name" value="DUF7707"/>
</dbReference>
<feature type="signal peptide" evidence="2">
    <location>
        <begin position="1"/>
        <end position="21"/>
    </location>
</feature>
<proteinExistence type="predicted"/>
<sequence length="198" mass="20448">MPSFRNIVGVVAAAFVVSVQADYYINPDSVSQTDRKYWCQSELSTCPIICSQTTEGKPITNTCDPATLTYGCVCSNGLQPNVSEYSLTLPYFVCQEWGNQCVKACGQANNGCANACRADHPCGARNPSRVTSTSSSSTATATGGAQSNQVFSGFGGDSGSGSDSNSKVNKNAAPALGAERVGFVVVVGGLVAGMALML</sequence>
<gene>
    <name evidence="4" type="ORF">E0L32_003285</name>
</gene>
<feature type="chain" id="PRO_5021392499" description="DUF7707 domain-containing protein" evidence="2">
    <location>
        <begin position="22"/>
        <end position="198"/>
    </location>
</feature>
<comment type="caution">
    <text evidence="4">The sequence shown here is derived from an EMBL/GenBank/DDBJ whole genome shotgun (WGS) entry which is preliminary data.</text>
</comment>
<feature type="region of interest" description="Disordered" evidence="1">
    <location>
        <begin position="127"/>
        <end position="149"/>
    </location>
</feature>
<evidence type="ECO:0000313" key="5">
    <source>
        <dbReference type="Proteomes" id="UP000319257"/>
    </source>
</evidence>
<accession>A0A507BB92</accession>
<name>A0A507BB92_9PEZI</name>
<dbReference type="PANTHER" id="PTHR38118">
    <property type="entry name" value="ANCHORED CELL WALL PROTEIN 11-RELATED"/>
    <property type="match status" value="1"/>
</dbReference>
<dbReference type="Proteomes" id="UP000319257">
    <property type="component" value="Unassembled WGS sequence"/>
</dbReference>
<dbReference type="PANTHER" id="PTHR38118:SF2">
    <property type="entry name" value="CDP-ALCOHOL PHOSPHATIDYLTRANSFERASE PROTEIN"/>
    <property type="match status" value="1"/>
</dbReference>
<dbReference type="GeneID" id="41970732"/>
<dbReference type="InParanoid" id="A0A507BB92"/>
<evidence type="ECO:0000259" key="3">
    <source>
        <dbReference type="Pfam" id="PF24808"/>
    </source>
</evidence>
<organism evidence="4 5">
    <name type="scientific">Thyridium curvatum</name>
    <dbReference type="NCBI Taxonomy" id="1093900"/>
    <lineage>
        <taxon>Eukaryota</taxon>
        <taxon>Fungi</taxon>
        <taxon>Dikarya</taxon>
        <taxon>Ascomycota</taxon>
        <taxon>Pezizomycotina</taxon>
        <taxon>Sordariomycetes</taxon>
        <taxon>Sordariomycetidae</taxon>
        <taxon>Thyridiales</taxon>
        <taxon>Thyridiaceae</taxon>
        <taxon>Thyridium</taxon>
    </lineage>
</organism>
<protein>
    <recommendedName>
        <fullName evidence="3">DUF7707 domain-containing protein</fullName>
    </recommendedName>
</protein>
<dbReference type="OrthoDB" id="2439692at2759"/>
<keyword evidence="2" id="KW-0732">Signal</keyword>
<evidence type="ECO:0000313" key="4">
    <source>
        <dbReference type="EMBL" id="TPX17167.1"/>
    </source>
</evidence>
<dbReference type="AlphaFoldDB" id="A0A507BB92"/>
<keyword evidence="5" id="KW-1185">Reference proteome</keyword>
<reference evidence="4 5" key="1">
    <citation type="submission" date="2019-06" db="EMBL/GenBank/DDBJ databases">
        <title>Draft genome sequence of the filamentous fungus Phialemoniopsis curvata isolated from diesel fuel.</title>
        <authorList>
            <person name="Varaljay V.A."/>
            <person name="Lyon W.J."/>
            <person name="Crouch A.L."/>
            <person name="Drake C.E."/>
            <person name="Hollomon J.M."/>
            <person name="Nadeau L.J."/>
            <person name="Nunn H.S."/>
            <person name="Stevenson B.S."/>
            <person name="Bojanowski C.L."/>
            <person name="Crookes-Goodson W.J."/>
        </authorList>
    </citation>
    <scope>NUCLEOTIDE SEQUENCE [LARGE SCALE GENOMIC DNA]</scope>
    <source>
        <strain evidence="4 5">D216</strain>
    </source>
</reference>